<evidence type="ECO:0000256" key="3">
    <source>
        <dbReference type="ARBA" id="ARBA00022989"/>
    </source>
</evidence>
<evidence type="ECO:0000256" key="5">
    <source>
        <dbReference type="SAM" id="Phobius"/>
    </source>
</evidence>
<keyword evidence="4 5" id="KW-0472">Membrane</keyword>
<feature type="transmembrane region" description="Helical" evidence="5">
    <location>
        <begin position="138"/>
        <end position="165"/>
    </location>
</feature>
<organism evidence="7 8">
    <name type="scientific">bacterium (Candidatus Blackallbacteria) CG17_big_fil_post_rev_8_21_14_2_50_48_46</name>
    <dbReference type="NCBI Taxonomy" id="2014261"/>
    <lineage>
        <taxon>Bacteria</taxon>
        <taxon>Candidatus Blackallbacteria</taxon>
    </lineage>
</organism>
<dbReference type="GO" id="GO:0016491">
    <property type="term" value="F:oxidoreductase activity"/>
    <property type="evidence" value="ECO:0007669"/>
    <property type="project" value="InterPro"/>
</dbReference>
<evidence type="ECO:0000259" key="6">
    <source>
        <dbReference type="Pfam" id="PF04116"/>
    </source>
</evidence>
<dbReference type="GO" id="GO:0005506">
    <property type="term" value="F:iron ion binding"/>
    <property type="evidence" value="ECO:0007669"/>
    <property type="project" value="InterPro"/>
</dbReference>
<dbReference type="EMBL" id="PFFQ01000063">
    <property type="protein sequence ID" value="PIW14165.1"/>
    <property type="molecule type" value="Genomic_DNA"/>
</dbReference>
<feature type="transmembrane region" description="Helical" evidence="5">
    <location>
        <begin position="39"/>
        <end position="61"/>
    </location>
</feature>
<dbReference type="AlphaFoldDB" id="A0A2M7FXY4"/>
<keyword evidence="3 5" id="KW-1133">Transmembrane helix</keyword>
<dbReference type="Proteomes" id="UP000231019">
    <property type="component" value="Unassembled WGS sequence"/>
</dbReference>
<keyword evidence="2 5" id="KW-0812">Transmembrane</keyword>
<sequence>MPKADIYTLLALLLICILICERAFPYQALEKSKFWYPRFALLFLAANGVGLLAENTWIPFLKHSAALKLLAPFPDLAQGGLGFVLGSFFFYWWHRWRHEIEWLWNIFHQMHHAPKRIEGFTAFYVHPLESVVSSLLNAALLFSLGASTEGFIWSIFFFSLIGVFYHSNLKTPLWLSYWVNTPELHRIHHLRGKHRNNYSDLPVWDRIFGTFQAPKTHAEQAEYGFRENLETHFFEILTFKNVLRKYPRRQNPKA</sequence>
<dbReference type="InterPro" id="IPR050307">
    <property type="entry name" value="Sterol_Desaturase_Related"/>
</dbReference>
<accession>A0A2M7FXY4</accession>
<dbReference type="GO" id="GO:0016020">
    <property type="term" value="C:membrane"/>
    <property type="evidence" value="ECO:0007669"/>
    <property type="project" value="UniProtKB-SubCell"/>
</dbReference>
<reference evidence="7 8" key="1">
    <citation type="submission" date="2017-09" db="EMBL/GenBank/DDBJ databases">
        <title>Depth-based differentiation of microbial function through sediment-hosted aquifers and enrichment of novel symbionts in the deep terrestrial subsurface.</title>
        <authorList>
            <person name="Probst A.J."/>
            <person name="Ladd B."/>
            <person name="Jarett J.K."/>
            <person name="Geller-Mcgrath D.E."/>
            <person name="Sieber C.M."/>
            <person name="Emerson J.B."/>
            <person name="Anantharaman K."/>
            <person name="Thomas B.C."/>
            <person name="Malmstrom R."/>
            <person name="Stieglmeier M."/>
            <person name="Klingl A."/>
            <person name="Woyke T."/>
            <person name="Ryan C.M."/>
            <person name="Banfield J.F."/>
        </authorList>
    </citation>
    <scope>NUCLEOTIDE SEQUENCE [LARGE SCALE GENOMIC DNA]</scope>
    <source>
        <strain evidence="7">CG17_big_fil_post_rev_8_21_14_2_50_48_46</strain>
    </source>
</reference>
<protein>
    <submittedName>
        <fullName evidence="7">Desaturase</fullName>
    </submittedName>
</protein>
<comment type="caution">
    <text evidence="7">The sequence shown here is derived from an EMBL/GenBank/DDBJ whole genome shotgun (WGS) entry which is preliminary data.</text>
</comment>
<evidence type="ECO:0000256" key="1">
    <source>
        <dbReference type="ARBA" id="ARBA00004370"/>
    </source>
</evidence>
<evidence type="ECO:0000313" key="7">
    <source>
        <dbReference type="EMBL" id="PIW14165.1"/>
    </source>
</evidence>
<feature type="transmembrane region" description="Helical" evidence="5">
    <location>
        <begin position="73"/>
        <end position="93"/>
    </location>
</feature>
<dbReference type="InterPro" id="IPR006694">
    <property type="entry name" value="Fatty_acid_hydroxylase"/>
</dbReference>
<dbReference type="PANTHER" id="PTHR11863">
    <property type="entry name" value="STEROL DESATURASE"/>
    <property type="match status" value="1"/>
</dbReference>
<feature type="domain" description="Fatty acid hydroxylase" evidence="6">
    <location>
        <begin position="81"/>
        <end position="210"/>
    </location>
</feature>
<evidence type="ECO:0000256" key="2">
    <source>
        <dbReference type="ARBA" id="ARBA00022692"/>
    </source>
</evidence>
<dbReference type="Pfam" id="PF04116">
    <property type="entry name" value="FA_hydroxylase"/>
    <property type="match status" value="1"/>
</dbReference>
<gene>
    <name evidence="7" type="ORF">COW36_22575</name>
</gene>
<evidence type="ECO:0000313" key="8">
    <source>
        <dbReference type="Proteomes" id="UP000231019"/>
    </source>
</evidence>
<name>A0A2M7FXY4_9BACT</name>
<evidence type="ECO:0000256" key="4">
    <source>
        <dbReference type="ARBA" id="ARBA00023136"/>
    </source>
</evidence>
<dbReference type="GO" id="GO:0008610">
    <property type="term" value="P:lipid biosynthetic process"/>
    <property type="evidence" value="ECO:0007669"/>
    <property type="project" value="InterPro"/>
</dbReference>
<proteinExistence type="predicted"/>
<comment type="subcellular location">
    <subcellularLocation>
        <location evidence="1">Membrane</location>
    </subcellularLocation>
</comment>